<dbReference type="InterPro" id="IPR042099">
    <property type="entry name" value="ANL_N_sf"/>
</dbReference>
<dbReference type="PIRSF" id="PIRSF006444">
    <property type="entry name" value="PaaK"/>
    <property type="match status" value="1"/>
</dbReference>
<reference evidence="12" key="1">
    <citation type="submission" date="2020-10" db="EMBL/GenBank/DDBJ databases">
        <authorList>
            <person name="Gilroy R."/>
        </authorList>
    </citation>
    <scope>NUCLEOTIDE SEQUENCE</scope>
    <source>
        <strain evidence="12">CHK195-4489</strain>
    </source>
</reference>
<evidence type="ECO:0000256" key="6">
    <source>
        <dbReference type="ARBA" id="ARBA00066629"/>
    </source>
</evidence>
<dbReference type="FunFam" id="3.40.50.12780:FF:000016">
    <property type="entry name" value="Phenylacetate-coenzyme A ligase"/>
    <property type="match status" value="1"/>
</dbReference>
<dbReference type="PANTHER" id="PTHR43439:SF1">
    <property type="entry name" value="PHENYLACETATE-COENZYME A LIGASE"/>
    <property type="match status" value="1"/>
</dbReference>
<evidence type="ECO:0000256" key="8">
    <source>
        <dbReference type="ARBA" id="ARBA00075111"/>
    </source>
</evidence>
<dbReference type="InterPro" id="IPR051414">
    <property type="entry name" value="Adenylate-forming_Reductase"/>
</dbReference>
<dbReference type="GO" id="GO:0010124">
    <property type="term" value="P:phenylacetate catabolic process"/>
    <property type="evidence" value="ECO:0007669"/>
    <property type="project" value="UniProtKB-UniRule"/>
</dbReference>
<evidence type="ECO:0000256" key="3">
    <source>
        <dbReference type="ARBA" id="ARBA00022741"/>
    </source>
</evidence>
<name>A0A9D1LBK0_9CLOT</name>
<dbReference type="AlphaFoldDB" id="A0A9D1LBK0"/>
<dbReference type="GO" id="GO:0000166">
    <property type="term" value="F:nucleotide binding"/>
    <property type="evidence" value="ECO:0007669"/>
    <property type="project" value="UniProtKB-KW"/>
</dbReference>
<dbReference type="Proteomes" id="UP000824089">
    <property type="component" value="Unassembled WGS sequence"/>
</dbReference>
<dbReference type="InterPro" id="IPR011880">
    <property type="entry name" value="PA_CoA_ligase"/>
</dbReference>
<evidence type="ECO:0000256" key="1">
    <source>
        <dbReference type="ARBA" id="ARBA00011245"/>
    </source>
</evidence>
<dbReference type="EMBL" id="DVMM01000186">
    <property type="protein sequence ID" value="HIU30308.1"/>
    <property type="molecule type" value="Genomic_DNA"/>
</dbReference>
<dbReference type="Pfam" id="PF00501">
    <property type="entry name" value="AMP-binding"/>
    <property type="match status" value="1"/>
</dbReference>
<comment type="subunit">
    <text evidence="1">Monomer.</text>
</comment>
<accession>A0A9D1LBK0</accession>
<gene>
    <name evidence="12" type="ORF">IAD50_08450</name>
</gene>
<dbReference type="CDD" id="cd05913">
    <property type="entry name" value="PaaK"/>
    <property type="match status" value="1"/>
</dbReference>
<dbReference type="SUPFAM" id="SSF56801">
    <property type="entry name" value="Acetyl-CoA synthetase-like"/>
    <property type="match status" value="1"/>
</dbReference>
<evidence type="ECO:0000256" key="7">
    <source>
        <dbReference type="ARBA" id="ARBA00068695"/>
    </source>
</evidence>
<keyword evidence="3 9" id="KW-0547">Nucleotide-binding</keyword>
<evidence type="ECO:0000313" key="12">
    <source>
        <dbReference type="EMBL" id="HIU30308.1"/>
    </source>
</evidence>
<evidence type="ECO:0000259" key="11">
    <source>
        <dbReference type="Pfam" id="PF14535"/>
    </source>
</evidence>
<comment type="pathway">
    <text evidence="4 9">Aromatic compound metabolism; phenylacetate degradation.</text>
</comment>
<evidence type="ECO:0000256" key="9">
    <source>
        <dbReference type="PIRNR" id="PIRNR006444"/>
    </source>
</evidence>
<proteinExistence type="inferred from homology"/>
<dbReference type="Pfam" id="PF14535">
    <property type="entry name" value="AMP-binding_C_2"/>
    <property type="match status" value="1"/>
</dbReference>
<protein>
    <recommendedName>
        <fullName evidence="7 9">Phenylacetate-coenzyme A ligase</fullName>
        <ecNumber evidence="6 9">6.2.1.30</ecNumber>
    </recommendedName>
    <alternativeName>
        <fullName evidence="8 9">Phenylacetyl-CoA ligase</fullName>
    </alternativeName>
</protein>
<dbReference type="Gene3D" id="3.40.50.12780">
    <property type="entry name" value="N-terminal domain of ligase-like"/>
    <property type="match status" value="1"/>
</dbReference>
<keyword evidence="2 9" id="KW-0436">Ligase</keyword>
<organism evidence="12 13">
    <name type="scientific">Candidatus Egerieisoma faecipullorum</name>
    <dbReference type="NCBI Taxonomy" id="2840963"/>
    <lineage>
        <taxon>Bacteria</taxon>
        <taxon>Bacillati</taxon>
        <taxon>Bacillota</taxon>
        <taxon>Clostridia</taxon>
        <taxon>Eubacteriales</taxon>
        <taxon>Clostridiaceae</taxon>
        <taxon>Clostridiaceae incertae sedis</taxon>
        <taxon>Candidatus Egerieisoma</taxon>
    </lineage>
</organism>
<dbReference type="InterPro" id="IPR028154">
    <property type="entry name" value="AMP-dep_Lig_C"/>
</dbReference>
<feature type="domain" description="AMP-dependent synthetase/ligase" evidence="10">
    <location>
        <begin position="91"/>
        <end position="285"/>
    </location>
</feature>
<dbReference type="PANTHER" id="PTHR43439">
    <property type="entry name" value="PHENYLACETATE-COENZYME A LIGASE"/>
    <property type="match status" value="1"/>
</dbReference>
<comment type="similarity">
    <text evidence="5 9">Belongs to the phenylacetyl-CoA ligase family.</text>
</comment>
<evidence type="ECO:0000259" key="10">
    <source>
        <dbReference type="Pfam" id="PF00501"/>
    </source>
</evidence>
<dbReference type="GO" id="GO:0047475">
    <property type="term" value="F:phenylacetate-CoA ligase activity"/>
    <property type="evidence" value="ECO:0007669"/>
    <property type="project" value="UniProtKB-EC"/>
</dbReference>
<evidence type="ECO:0000256" key="5">
    <source>
        <dbReference type="ARBA" id="ARBA00061566"/>
    </source>
</evidence>
<dbReference type="Gene3D" id="3.30.300.30">
    <property type="match status" value="1"/>
</dbReference>
<comment type="caution">
    <text evidence="12">The sequence shown here is derived from an EMBL/GenBank/DDBJ whole genome shotgun (WGS) entry which is preliminary data.</text>
</comment>
<evidence type="ECO:0000313" key="13">
    <source>
        <dbReference type="Proteomes" id="UP000824089"/>
    </source>
</evidence>
<sequence length="434" mass="48321">MKYWNEHFECMPREEIKILQSRRLQKLVDRVYNNVPHYREKMIAAGVEPGDIRSVDDIVKLPFTVKQDLRDTYPFGMFAVPMSEINRIHASSGTTGKQTVVGYTARDLDIWAECMARSLTGAGAERSSVVHVAYGYGLFTGGLGAHYGAEKIGCAVIPVSSGNTARQVTILKDFKPDYICCTPSYALYLAEELYASGGSKEDISLKAGLFGAEPWTEEMRAELESKLGIKALDIYGLSEIMGPSVSCECLEQCGMHVQEDHFLIEIIDPKTGEHVKDGEQGEVVFTTLTKEGFPLIRYRTRDLSALMTEPCACGRTTARMRRLCGRTDDMLIVRGVNVFPSQIESVLLEMGETAPHYMIIVDRKGNHDTMDVQVEMTDAYFSDSVKNIENLEGKIKARLGSVLGISVGVRLVEPKTIARSEGKAKRVEDRRNLH</sequence>
<comment type="function">
    <text evidence="9">Catalyzes the activation of phenylacetic acid (PA) to phenylacetyl-CoA (PA-CoA).</text>
</comment>
<dbReference type="EC" id="6.2.1.30" evidence="6 9"/>
<dbReference type="InterPro" id="IPR000873">
    <property type="entry name" value="AMP-dep_synth/lig_dom"/>
</dbReference>
<comment type="catalytic activity">
    <reaction evidence="9">
        <text>2-phenylacetate + ATP + CoA = phenylacetyl-CoA + AMP + diphosphate</text>
        <dbReference type="Rhea" id="RHEA:20956"/>
        <dbReference type="ChEBI" id="CHEBI:18401"/>
        <dbReference type="ChEBI" id="CHEBI:30616"/>
        <dbReference type="ChEBI" id="CHEBI:33019"/>
        <dbReference type="ChEBI" id="CHEBI:57287"/>
        <dbReference type="ChEBI" id="CHEBI:57390"/>
        <dbReference type="ChEBI" id="CHEBI:456215"/>
        <dbReference type="EC" id="6.2.1.30"/>
    </reaction>
</comment>
<feature type="domain" description="AMP-dependent ligase C-terminal" evidence="11">
    <location>
        <begin position="335"/>
        <end position="431"/>
    </location>
</feature>
<evidence type="ECO:0000256" key="4">
    <source>
        <dbReference type="ARBA" id="ARBA00060591"/>
    </source>
</evidence>
<dbReference type="InterPro" id="IPR045851">
    <property type="entry name" value="AMP-bd_C_sf"/>
</dbReference>
<evidence type="ECO:0000256" key="2">
    <source>
        <dbReference type="ARBA" id="ARBA00022598"/>
    </source>
</evidence>
<reference evidence="12" key="2">
    <citation type="journal article" date="2021" name="PeerJ">
        <title>Extensive microbial diversity within the chicken gut microbiome revealed by metagenomics and culture.</title>
        <authorList>
            <person name="Gilroy R."/>
            <person name="Ravi A."/>
            <person name="Getino M."/>
            <person name="Pursley I."/>
            <person name="Horton D.L."/>
            <person name="Alikhan N.F."/>
            <person name="Baker D."/>
            <person name="Gharbi K."/>
            <person name="Hall N."/>
            <person name="Watson M."/>
            <person name="Adriaenssens E.M."/>
            <person name="Foster-Nyarko E."/>
            <person name="Jarju S."/>
            <person name="Secka A."/>
            <person name="Antonio M."/>
            <person name="Oren A."/>
            <person name="Chaudhuri R.R."/>
            <person name="La Ragione R."/>
            <person name="Hildebrand F."/>
            <person name="Pallen M.J."/>
        </authorList>
    </citation>
    <scope>NUCLEOTIDE SEQUENCE</scope>
    <source>
        <strain evidence="12">CHK195-4489</strain>
    </source>
</reference>